<reference evidence="2 3" key="2">
    <citation type="submission" date="2019-01" db="EMBL/GenBank/DDBJ databases">
        <title>The decoding of complex shrimp genome reveals the adaptation for benthos swimmer, frequently molting mechanism and breeding impact on genome.</title>
        <authorList>
            <person name="Sun Y."/>
            <person name="Gao Y."/>
            <person name="Yu Y."/>
        </authorList>
    </citation>
    <scope>NUCLEOTIDE SEQUENCE [LARGE SCALE GENOMIC DNA]</scope>
    <source>
        <tissue evidence="2">Muscle</tissue>
    </source>
</reference>
<evidence type="ECO:0000313" key="2">
    <source>
        <dbReference type="EMBL" id="ROT61490.1"/>
    </source>
</evidence>
<dbReference type="EMBL" id="QCYY01004141">
    <property type="protein sequence ID" value="ROT61490.1"/>
    <property type="molecule type" value="Genomic_DNA"/>
</dbReference>
<feature type="region of interest" description="Disordered" evidence="1">
    <location>
        <begin position="60"/>
        <end position="81"/>
    </location>
</feature>
<evidence type="ECO:0000256" key="1">
    <source>
        <dbReference type="SAM" id="MobiDB-lite"/>
    </source>
</evidence>
<keyword evidence="3" id="KW-1185">Reference proteome</keyword>
<dbReference type="Proteomes" id="UP000283509">
    <property type="component" value="Unassembled WGS sequence"/>
</dbReference>
<sequence>DRKRFLQQPPSSRLQPPCKKPPEERRRSAFPYTVGLPAGFSPPPPLTFCDTGGFTCSSVPAPPPHGRSLARRSPSHSRTLSEEAATGAGCLLSPSAPAARILLASQHSGPRYQHAAGPTVRTAARPKPSQLKSIKKRIGSFLFFLASSPCLNTLSFSCPGRLSLPLSGSRLCPYNSSISPWVLSLFVYFRPFGSSALSRSLSSSLFLVLRFLSHTWHFLSSSYSSHNSLFLKLSHPIYFSHPLISTTVGTISPQRAAPLSRRLAYSSSSLSPFSLSFPLHSLISALPSLSYLPPPPITQKPLLPSPSPAAPPLRLLSLHFLSSSALPHHICNPPSQSYFSSLQFSLSSLSLSSLSLFIVPLFSSYRSTTITRTQPSFFFFSNTLPSHLRHSCLSHISVITFSSLVPSLSSSLFVSFSFSPSQLSLSTPSYALIYSPPSLRLYVCRVISYTGNNYTGKMIILPSNPSLTFKFWSITILHHLQNPFSTILRF</sequence>
<name>A0A3R7PCL0_PENVA</name>
<evidence type="ECO:0000313" key="3">
    <source>
        <dbReference type="Proteomes" id="UP000283509"/>
    </source>
</evidence>
<dbReference type="AlphaFoldDB" id="A0A3R7PCL0"/>
<reference evidence="2 3" key="1">
    <citation type="submission" date="2018-04" db="EMBL/GenBank/DDBJ databases">
        <authorList>
            <person name="Zhang X."/>
            <person name="Yuan J."/>
            <person name="Li F."/>
            <person name="Xiang J."/>
        </authorList>
    </citation>
    <scope>NUCLEOTIDE SEQUENCE [LARGE SCALE GENOMIC DNA]</scope>
    <source>
        <tissue evidence="2">Muscle</tissue>
    </source>
</reference>
<protein>
    <submittedName>
        <fullName evidence="2">Uncharacterized protein</fullName>
    </submittedName>
</protein>
<feature type="region of interest" description="Disordered" evidence="1">
    <location>
        <begin position="1"/>
        <end position="29"/>
    </location>
</feature>
<accession>A0A3R7PCL0</accession>
<comment type="caution">
    <text evidence="2">The sequence shown here is derived from an EMBL/GenBank/DDBJ whole genome shotgun (WGS) entry which is preliminary data.</text>
</comment>
<gene>
    <name evidence="2" type="ORF">C7M84_020742</name>
</gene>
<proteinExistence type="predicted"/>
<organism evidence="2 3">
    <name type="scientific">Penaeus vannamei</name>
    <name type="common">Whiteleg shrimp</name>
    <name type="synonym">Litopenaeus vannamei</name>
    <dbReference type="NCBI Taxonomy" id="6689"/>
    <lineage>
        <taxon>Eukaryota</taxon>
        <taxon>Metazoa</taxon>
        <taxon>Ecdysozoa</taxon>
        <taxon>Arthropoda</taxon>
        <taxon>Crustacea</taxon>
        <taxon>Multicrustacea</taxon>
        <taxon>Malacostraca</taxon>
        <taxon>Eumalacostraca</taxon>
        <taxon>Eucarida</taxon>
        <taxon>Decapoda</taxon>
        <taxon>Dendrobranchiata</taxon>
        <taxon>Penaeoidea</taxon>
        <taxon>Penaeidae</taxon>
        <taxon>Penaeus</taxon>
    </lineage>
</organism>
<feature type="compositionally biased region" description="Low complexity" evidence="1">
    <location>
        <begin position="1"/>
        <end position="17"/>
    </location>
</feature>
<feature type="non-terminal residue" evidence="2">
    <location>
        <position position="1"/>
    </location>
</feature>